<feature type="region of interest" description="Disordered" evidence="1">
    <location>
        <begin position="23"/>
        <end position="115"/>
    </location>
</feature>
<organism evidence="2 3">
    <name type="scientific">Aspergillus sclerotioniger CBS 115572</name>
    <dbReference type="NCBI Taxonomy" id="1450535"/>
    <lineage>
        <taxon>Eukaryota</taxon>
        <taxon>Fungi</taxon>
        <taxon>Dikarya</taxon>
        <taxon>Ascomycota</taxon>
        <taxon>Pezizomycotina</taxon>
        <taxon>Eurotiomycetes</taxon>
        <taxon>Eurotiomycetidae</taxon>
        <taxon>Eurotiales</taxon>
        <taxon>Aspergillaceae</taxon>
        <taxon>Aspergillus</taxon>
        <taxon>Aspergillus subgen. Circumdati</taxon>
    </lineage>
</organism>
<name>A0A317WRZ7_9EURO</name>
<dbReference type="RefSeq" id="XP_025467875.1">
    <property type="nucleotide sequence ID" value="XM_025611700.1"/>
</dbReference>
<dbReference type="Proteomes" id="UP000246702">
    <property type="component" value="Unassembled WGS sequence"/>
</dbReference>
<dbReference type="AlphaFoldDB" id="A0A317WRZ7"/>
<evidence type="ECO:0000313" key="2">
    <source>
        <dbReference type="EMBL" id="PWY88092.1"/>
    </source>
</evidence>
<feature type="compositionally biased region" description="Low complexity" evidence="1">
    <location>
        <begin position="34"/>
        <end position="46"/>
    </location>
</feature>
<feature type="compositionally biased region" description="Low complexity" evidence="1">
    <location>
        <begin position="54"/>
        <end position="78"/>
    </location>
</feature>
<reference evidence="2 3" key="1">
    <citation type="submission" date="2016-12" db="EMBL/GenBank/DDBJ databases">
        <title>The genomes of Aspergillus section Nigri reveals drivers in fungal speciation.</title>
        <authorList>
            <consortium name="DOE Joint Genome Institute"/>
            <person name="Vesth T.C."/>
            <person name="Nybo J."/>
            <person name="Theobald S."/>
            <person name="Brandl J."/>
            <person name="Frisvad J.C."/>
            <person name="Nielsen K.F."/>
            <person name="Lyhne E.K."/>
            <person name="Kogle M.E."/>
            <person name="Kuo A."/>
            <person name="Riley R."/>
            <person name="Clum A."/>
            <person name="Nolan M."/>
            <person name="Lipzen A."/>
            <person name="Salamov A."/>
            <person name="Henrissat B."/>
            <person name="Wiebenga A."/>
            <person name="De Vries R.P."/>
            <person name="Grigoriev I.V."/>
            <person name="Mortensen U.H."/>
            <person name="Andersen M.R."/>
            <person name="Baker S.E."/>
        </authorList>
    </citation>
    <scope>NUCLEOTIDE SEQUENCE [LARGE SCALE GENOMIC DNA]</scope>
    <source>
        <strain evidence="2 3">CBS 115572</strain>
    </source>
</reference>
<accession>A0A317WRZ7</accession>
<comment type="caution">
    <text evidence="2">The sequence shown here is derived from an EMBL/GenBank/DDBJ whole genome shotgun (WGS) entry which is preliminary data.</text>
</comment>
<keyword evidence="3" id="KW-1185">Reference proteome</keyword>
<dbReference type="EMBL" id="MSFK01000013">
    <property type="protein sequence ID" value="PWY88092.1"/>
    <property type="molecule type" value="Genomic_DNA"/>
</dbReference>
<protein>
    <submittedName>
        <fullName evidence="2">Uncharacterized protein</fullName>
    </submittedName>
</protein>
<sequence length="115" mass="13227">MGLIKTGIQLAGAYGLLRAGSKAANEYKEKKQSNQNQNQNQNQHYNCHNHHGHGQYQQPQYQQPQYQQTHHQQPQYGYDPRTYPNAGPQYTPPGNNEGYGPVQQNDQRYYASHGR</sequence>
<evidence type="ECO:0000256" key="1">
    <source>
        <dbReference type="SAM" id="MobiDB-lite"/>
    </source>
</evidence>
<gene>
    <name evidence="2" type="ORF">BO94DRAFT_535100</name>
</gene>
<proteinExistence type="predicted"/>
<dbReference type="GeneID" id="37113843"/>
<dbReference type="OrthoDB" id="4510476at2759"/>
<evidence type="ECO:0000313" key="3">
    <source>
        <dbReference type="Proteomes" id="UP000246702"/>
    </source>
</evidence>